<evidence type="ECO:0000256" key="1">
    <source>
        <dbReference type="ARBA" id="ARBA00004123"/>
    </source>
</evidence>
<dbReference type="FunFam" id="3.30.160.60:FF:000452">
    <property type="entry name" value="Transcription factor Ovo-like 2"/>
    <property type="match status" value="1"/>
</dbReference>
<keyword evidence="3" id="KW-0677">Repeat</keyword>
<evidence type="ECO:0000256" key="2">
    <source>
        <dbReference type="ARBA" id="ARBA00022723"/>
    </source>
</evidence>
<dbReference type="Proteomes" id="UP000095280">
    <property type="component" value="Unplaced"/>
</dbReference>
<evidence type="ECO:0000313" key="10">
    <source>
        <dbReference type="WBParaSite" id="maker-unitig_17108-snap-gene-0.2-mRNA-1"/>
    </source>
</evidence>
<keyword evidence="5" id="KW-0862">Zinc</keyword>
<dbReference type="InterPro" id="IPR027756">
    <property type="entry name" value="Ovo-like"/>
</dbReference>
<dbReference type="GO" id="GO:0008270">
    <property type="term" value="F:zinc ion binding"/>
    <property type="evidence" value="ECO:0007669"/>
    <property type="project" value="UniProtKB-KW"/>
</dbReference>
<proteinExistence type="predicted"/>
<comment type="subcellular location">
    <subcellularLocation>
        <location evidence="1">Nucleus</location>
    </subcellularLocation>
</comment>
<keyword evidence="2" id="KW-0479">Metal-binding</keyword>
<evidence type="ECO:0000256" key="6">
    <source>
        <dbReference type="ARBA" id="ARBA00023242"/>
    </source>
</evidence>
<dbReference type="GO" id="GO:0000981">
    <property type="term" value="F:DNA-binding transcription factor activity, RNA polymerase II-specific"/>
    <property type="evidence" value="ECO:0007669"/>
    <property type="project" value="TreeGrafter"/>
</dbReference>
<evidence type="ECO:0000259" key="8">
    <source>
        <dbReference type="PROSITE" id="PS50157"/>
    </source>
</evidence>
<feature type="domain" description="C2H2-type" evidence="8">
    <location>
        <begin position="207"/>
        <end position="234"/>
    </location>
</feature>
<dbReference type="WBParaSite" id="maker-unitig_17108-snap-gene-0.2-mRNA-1">
    <property type="protein sequence ID" value="maker-unitig_17108-snap-gene-0.2-mRNA-1"/>
    <property type="gene ID" value="maker-unitig_17108-snap-gene-0.2"/>
</dbReference>
<keyword evidence="9" id="KW-1185">Reference proteome</keyword>
<accession>A0A1I8F316</accession>
<organism evidence="9 10">
    <name type="scientific">Macrostomum lignano</name>
    <dbReference type="NCBI Taxonomy" id="282301"/>
    <lineage>
        <taxon>Eukaryota</taxon>
        <taxon>Metazoa</taxon>
        <taxon>Spiralia</taxon>
        <taxon>Lophotrochozoa</taxon>
        <taxon>Platyhelminthes</taxon>
        <taxon>Rhabditophora</taxon>
        <taxon>Macrostomorpha</taxon>
        <taxon>Macrostomida</taxon>
        <taxon>Macrostomidae</taxon>
        <taxon>Macrostomum</taxon>
    </lineage>
</organism>
<evidence type="ECO:0000256" key="3">
    <source>
        <dbReference type="ARBA" id="ARBA00022737"/>
    </source>
</evidence>
<reference evidence="10" key="1">
    <citation type="submission" date="2016-11" db="UniProtKB">
        <authorList>
            <consortium name="WormBaseParasite"/>
        </authorList>
    </citation>
    <scope>IDENTIFICATION</scope>
</reference>
<dbReference type="InterPro" id="IPR036236">
    <property type="entry name" value="Znf_C2H2_sf"/>
</dbReference>
<dbReference type="SUPFAM" id="SSF57667">
    <property type="entry name" value="beta-beta-alpha zinc fingers"/>
    <property type="match status" value="1"/>
</dbReference>
<keyword evidence="6" id="KW-0539">Nucleus</keyword>
<protein>
    <submittedName>
        <fullName evidence="10">C2H2-type domain-containing protein</fullName>
    </submittedName>
</protein>
<dbReference type="PROSITE" id="PS50157">
    <property type="entry name" value="ZINC_FINGER_C2H2_2"/>
    <property type="match status" value="2"/>
</dbReference>
<dbReference type="PROSITE" id="PS00028">
    <property type="entry name" value="ZINC_FINGER_C2H2_1"/>
    <property type="match status" value="2"/>
</dbReference>
<dbReference type="Pfam" id="PF00096">
    <property type="entry name" value="zf-C2H2"/>
    <property type="match status" value="2"/>
</dbReference>
<dbReference type="SMART" id="SM00355">
    <property type="entry name" value="ZnF_C2H2"/>
    <property type="match status" value="3"/>
</dbReference>
<dbReference type="AlphaFoldDB" id="A0A1I8F316"/>
<evidence type="ECO:0000256" key="5">
    <source>
        <dbReference type="ARBA" id="ARBA00022833"/>
    </source>
</evidence>
<evidence type="ECO:0000256" key="7">
    <source>
        <dbReference type="PROSITE-ProRule" id="PRU00042"/>
    </source>
</evidence>
<dbReference type="PANTHER" id="PTHR10032:SF271">
    <property type="entry name" value="RH12261P-RELATED"/>
    <property type="match status" value="1"/>
</dbReference>
<keyword evidence="4 7" id="KW-0863">Zinc-finger</keyword>
<evidence type="ECO:0000313" key="9">
    <source>
        <dbReference type="Proteomes" id="UP000095280"/>
    </source>
</evidence>
<dbReference type="GO" id="GO:0000978">
    <property type="term" value="F:RNA polymerase II cis-regulatory region sequence-specific DNA binding"/>
    <property type="evidence" value="ECO:0007669"/>
    <property type="project" value="TreeGrafter"/>
</dbReference>
<dbReference type="PANTHER" id="PTHR10032">
    <property type="entry name" value="ZINC FINGER PROTEIN WITH KRAB AND SCAN DOMAINS"/>
    <property type="match status" value="1"/>
</dbReference>
<dbReference type="InterPro" id="IPR013087">
    <property type="entry name" value="Znf_C2H2_type"/>
</dbReference>
<dbReference type="FunFam" id="3.30.160.60:FF:000112">
    <property type="entry name" value="Mds1 and evi1 complex locus protein"/>
    <property type="match status" value="1"/>
</dbReference>
<name>A0A1I8F316_9PLAT</name>
<evidence type="ECO:0000256" key="4">
    <source>
        <dbReference type="ARBA" id="ARBA00022771"/>
    </source>
</evidence>
<dbReference type="GO" id="GO:0005634">
    <property type="term" value="C:nucleus"/>
    <property type="evidence" value="ECO:0007669"/>
    <property type="project" value="UniProtKB-SubCell"/>
</dbReference>
<dbReference type="Gene3D" id="3.30.160.60">
    <property type="entry name" value="Classic Zinc Finger"/>
    <property type="match status" value="2"/>
</dbReference>
<dbReference type="GO" id="GO:0009913">
    <property type="term" value="P:epidermal cell differentiation"/>
    <property type="evidence" value="ECO:0007669"/>
    <property type="project" value="TreeGrafter"/>
</dbReference>
<feature type="domain" description="C2H2-type" evidence="8">
    <location>
        <begin position="235"/>
        <end position="258"/>
    </location>
</feature>
<sequence>PSCNYCFVILRRQTCLRPRTKTSEPNFEPLVWTGGPGTLSSSDESLDEELAPSPEFFTCPGALFRCFFFSDLASFGAAFGSSTVSSFSPPNASVAMTTSANATAVELAWKHYERQHREQQQQMLMMYSYWNALQPTGACEATPYPYIPGTSQQQPQPQQLQIQFVNTTAMARSAAQRTVRMSNLSEALQPSAPAQPALKCHSTLKRFLCSYCGKGFNDTFDLKRHTRTHTGVRPYKCTDCGKAFTQRCSLESHARKLHGRALGFGHKERREKLHVCELCGHSTACARQHLSHAKQHQQAERPAASSAGTEEATLWQLFQAAASGLNLHT</sequence>